<accession>A0A9P4IFI2</accession>
<dbReference type="AlphaFoldDB" id="A0A9P4IFI2"/>
<keyword evidence="3" id="KW-1185">Reference proteome</keyword>
<evidence type="ECO:0000313" key="3">
    <source>
        <dbReference type="Proteomes" id="UP000799772"/>
    </source>
</evidence>
<sequence length="178" mass="19593">MCQLSNSIANCYGVEKNCLARYEPSETTSDTSSAGAAPVSNTSCTPSDDDILETSVYSFRNDIGRRRSYSITGFAHPWLSETTFEVPNDKAGAGAIMFSSAQRKLSIKRKSPMQTSLDLLWGRLSAHEYDHVQTVPMADGELLYRSDDFLITPPSRPSLSYASRQIAAVRRLVQQLSG</sequence>
<evidence type="ECO:0000313" key="2">
    <source>
        <dbReference type="EMBL" id="KAF2098164.1"/>
    </source>
</evidence>
<evidence type="ECO:0000256" key="1">
    <source>
        <dbReference type="SAM" id="MobiDB-lite"/>
    </source>
</evidence>
<gene>
    <name evidence="2" type="ORF">NA57DRAFT_57329</name>
</gene>
<protein>
    <submittedName>
        <fullName evidence="2">Uncharacterized protein</fullName>
    </submittedName>
</protein>
<comment type="caution">
    <text evidence="2">The sequence shown here is derived from an EMBL/GenBank/DDBJ whole genome shotgun (WGS) entry which is preliminary data.</text>
</comment>
<organism evidence="2 3">
    <name type="scientific">Rhizodiscina lignyota</name>
    <dbReference type="NCBI Taxonomy" id="1504668"/>
    <lineage>
        <taxon>Eukaryota</taxon>
        <taxon>Fungi</taxon>
        <taxon>Dikarya</taxon>
        <taxon>Ascomycota</taxon>
        <taxon>Pezizomycotina</taxon>
        <taxon>Dothideomycetes</taxon>
        <taxon>Pleosporomycetidae</taxon>
        <taxon>Aulographales</taxon>
        <taxon>Rhizodiscinaceae</taxon>
        <taxon>Rhizodiscina</taxon>
    </lineage>
</organism>
<name>A0A9P4IFI2_9PEZI</name>
<reference evidence="2" key="1">
    <citation type="journal article" date="2020" name="Stud. Mycol.">
        <title>101 Dothideomycetes genomes: a test case for predicting lifestyles and emergence of pathogens.</title>
        <authorList>
            <person name="Haridas S."/>
            <person name="Albert R."/>
            <person name="Binder M."/>
            <person name="Bloem J."/>
            <person name="Labutti K."/>
            <person name="Salamov A."/>
            <person name="Andreopoulos B."/>
            <person name="Baker S."/>
            <person name="Barry K."/>
            <person name="Bills G."/>
            <person name="Bluhm B."/>
            <person name="Cannon C."/>
            <person name="Castanera R."/>
            <person name="Culley D."/>
            <person name="Daum C."/>
            <person name="Ezra D."/>
            <person name="Gonzalez J."/>
            <person name="Henrissat B."/>
            <person name="Kuo A."/>
            <person name="Liang C."/>
            <person name="Lipzen A."/>
            <person name="Lutzoni F."/>
            <person name="Magnuson J."/>
            <person name="Mondo S."/>
            <person name="Nolan M."/>
            <person name="Ohm R."/>
            <person name="Pangilinan J."/>
            <person name="Park H.-J."/>
            <person name="Ramirez L."/>
            <person name="Alfaro M."/>
            <person name="Sun H."/>
            <person name="Tritt A."/>
            <person name="Yoshinaga Y."/>
            <person name="Zwiers L.-H."/>
            <person name="Turgeon B."/>
            <person name="Goodwin S."/>
            <person name="Spatafora J."/>
            <person name="Crous P."/>
            <person name="Grigoriev I."/>
        </authorList>
    </citation>
    <scope>NUCLEOTIDE SEQUENCE</scope>
    <source>
        <strain evidence="2">CBS 133067</strain>
    </source>
</reference>
<feature type="region of interest" description="Disordered" evidence="1">
    <location>
        <begin position="25"/>
        <end position="46"/>
    </location>
</feature>
<dbReference type="EMBL" id="ML978127">
    <property type="protein sequence ID" value="KAF2098164.1"/>
    <property type="molecule type" value="Genomic_DNA"/>
</dbReference>
<proteinExistence type="predicted"/>
<dbReference type="Proteomes" id="UP000799772">
    <property type="component" value="Unassembled WGS sequence"/>
</dbReference>